<organism evidence="2 3">
    <name type="scientific">OM182 bacterium MED-G28</name>
    <dbReference type="NCBI Taxonomy" id="1986256"/>
    <lineage>
        <taxon>Bacteria</taxon>
        <taxon>Pseudomonadati</taxon>
        <taxon>Pseudomonadota</taxon>
        <taxon>Gammaproteobacteria</taxon>
        <taxon>OMG group</taxon>
        <taxon>OM182 clade</taxon>
    </lineage>
</organism>
<feature type="chain" id="PRO_5012450212" evidence="1">
    <location>
        <begin position="26"/>
        <end position="278"/>
    </location>
</feature>
<feature type="signal peptide" evidence="1">
    <location>
        <begin position="1"/>
        <end position="25"/>
    </location>
</feature>
<proteinExistence type="predicted"/>
<keyword evidence="1" id="KW-0732">Signal</keyword>
<reference evidence="2 3" key="1">
    <citation type="submission" date="2017-08" db="EMBL/GenBank/DDBJ databases">
        <title>Fine stratification of microbial communities through a metagenomic profile of the photic zone.</title>
        <authorList>
            <person name="Haro-Moreno J.M."/>
            <person name="Lopez-Perez M."/>
            <person name="De La Torre J."/>
            <person name="Picazo A."/>
            <person name="Camacho A."/>
            <person name="Rodriguez-Valera F."/>
        </authorList>
    </citation>
    <scope>NUCLEOTIDE SEQUENCE [LARGE SCALE GENOMIC DNA]</scope>
    <source>
        <strain evidence="2">MED-G28</strain>
    </source>
</reference>
<dbReference type="GO" id="GO:0008168">
    <property type="term" value="F:methyltransferase activity"/>
    <property type="evidence" value="ECO:0007669"/>
    <property type="project" value="UniProtKB-KW"/>
</dbReference>
<name>A0A2A5WD17_9GAMM</name>
<gene>
    <name evidence="2" type="ORF">CNF02_06680</name>
</gene>
<protein>
    <submittedName>
        <fullName evidence="2">Methyltransferase</fullName>
    </submittedName>
</protein>
<dbReference type="SUPFAM" id="SSF53335">
    <property type="entry name" value="S-adenosyl-L-methionine-dependent methyltransferases"/>
    <property type="match status" value="1"/>
</dbReference>
<evidence type="ECO:0000256" key="1">
    <source>
        <dbReference type="SAM" id="SignalP"/>
    </source>
</evidence>
<keyword evidence="2" id="KW-0489">Methyltransferase</keyword>
<dbReference type="PIRSF" id="PIRSF031679">
    <property type="entry name" value="Mtase_Alr7345_prd"/>
    <property type="match status" value="1"/>
</dbReference>
<keyword evidence="2" id="KW-0808">Transferase</keyword>
<dbReference type="Proteomes" id="UP000219329">
    <property type="component" value="Unassembled WGS sequence"/>
</dbReference>
<dbReference type="GO" id="GO:0032259">
    <property type="term" value="P:methylation"/>
    <property type="evidence" value="ECO:0007669"/>
    <property type="project" value="UniProtKB-KW"/>
</dbReference>
<sequence length="278" mass="31015">MTRTNRASLLALLSFYLASWSNVTADHHGESDAFTLEEIITGDHRSAENIARNSARRPVETLAFFGLEPDMTLIEIGPSGAWYTEILAPYMRDHGRYYGAHFSPNTTNAFQRRNLENFEAKLSSNPELYGKAIIRSLHPPAETAIGPEEGADIALTFRNVHNWMARGLDQEFFDAFYANLRPGGILGVVEHRAPDSASRQNMIDSGYVSEAHVKSVAKSAGFEFIASSEVNANTRDSKDHPEGVWTLPPNYRMGDTDRSKYTAIGESDRMALKFRKPI</sequence>
<dbReference type="Gene3D" id="3.40.50.150">
    <property type="entry name" value="Vaccinia Virus protein VP39"/>
    <property type="match status" value="1"/>
</dbReference>
<dbReference type="InterPro" id="IPR029063">
    <property type="entry name" value="SAM-dependent_MTases_sf"/>
</dbReference>
<evidence type="ECO:0000313" key="3">
    <source>
        <dbReference type="Proteomes" id="UP000219329"/>
    </source>
</evidence>
<accession>A0A2A5WD17</accession>
<dbReference type="EMBL" id="NTJZ01000005">
    <property type="protein sequence ID" value="PDH34036.1"/>
    <property type="molecule type" value="Genomic_DNA"/>
</dbReference>
<dbReference type="AlphaFoldDB" id="A0A2A5WD17"/>
<evidence type="ECO:0000313" key="2">
    <source>
        <dbReference type="EMBL" id="PDH34036.1"/>
    </source>
</evidence>
<dbReference type="InterPro" id="IPR016980">
    <property type="entry name" value="S-AdoMet-dep_MeTrfase_Alr7345"/>
</dbReference>
<comment type="caution">
    <text evidence="2">The sequence shown here is derived from an EMBL/GenBank/DDBJ whole genome shotgun (WGS) entry which is preliminary data.</text>
</comment>